<dbReference type="EMBL" id="HBIN01017481">
    <property type="protein sequence ID" value="CAE0443240.1"/>
    <property type="molecule type" value="Transcribed_RNA"/>
</dbReference>
<dbReference type="PRINTS" id="PR00420">
    <property type="entry name" value="RNGMNOXGNASE"/>
</dbReference>
<evidence type="ECO:0000256" key="2">
    <source>
        <dbReference type="ARBA" id="ARBA00023033"/>
    </source>
</evidence>
<evidence type="ECO:0000256" key="3">
    <source>
        <dbReference type="SAM" id="Phobius"/>
    </source>
</evidence>
<dbReference type="InterPro" id="IPR036188">
    <property type="entry name" value="FAD/NAD-bd_sf"/>
</dbReference>
<dbReference type="InterPro" id="IPR002938">
    <property type="entry name" value="FAD-bd"/>
</dbReference>
<feature type="transmembrane region" description="Helical" evidence="3">
    <location>
        <begin position="34"/>
        <end position="52"/>
    </location>
</feature>
<keyword evidence="3" id="KW-0812">Transmembrane</keyword>
<dbReference type="PANTHER" id="PTHR13789">
    <property type="entry name" value="MONOOXYGENASE"/>
    <property type="match status" value="1"/>
</dbReference>
<dbReference type="PANTHER" id="PTHR13789:SF309">
    <property type="entry name" value="PUTATIVE (AFU_ORTHOLOGUE AFUA_6G14510)-RELATED"/>
    <property type="match status" value="1"/>
</dbReference>
<keyword evidence="1" id="KW-0560">Oxidoreductase</keyword>
<dbReference type="SUPFAM" id="SSF51905">
    <property type="entry name" value="FAD/NAD(P)-binding domain"/>
    <property type="match status" value="1"/>
</dbReference>
<reference evidence="5" key="1">
    <citation type="submission" date="2021-01" db="EMBL/GenBank/DDBJ databases">
        <authorList>
            <person name="Corre E."/>
            <person name="Pelletier E."/>
            <person name="Niang G."/>
            <person name="Scheremetjew M."/>
            <person name="Finn R."/>
            <person name="Kale V."/>
            <person name="Holt S."/>
            <person name="Cochrane G."/>
            <person name="Meng A."/>
            <person name="Brown T."/>
            <person name="Cohen L."/>
        </authorList>
    </citation>
    <scope>NUCLEOTIDE SEQUENCE</scope>
    <source>
        <strain evidence="5">GSBS06</strain>
    </source>
</reference>
<accession>A0A7S3PLF4</accession>
<protein>
    <recommendedName>
        <fullName evidence="4">FAD-binding domain-containing protein</fullName>
    </recommendedName>
</protein>
<name>A0A7S3PLF4_9STRA</name>
<dbReference type="Pfam" id="PF01494">
    <property type="entry name" value="FAD_binding_3"/>
    <property type="match status" value="1"/>
</dbReference>
<evidence type="ECO:0000259" key="4">
    <source>
        <dbReference type="Pfam" id="PF01494"/>
    </source>
</evidence>
<keyword evidence="2" id="KW-0503">Monooxygenase</keyword>
<proteinExistence type="predicted"/>
<feature type="domain" description="FAD-binding" evidence="4">
    <location>
        <begin position="33"/>
        <end position="378"/>
    </location>
</feature>
<dbReference type="GO" id="GO:0071949">
    <property type="term" value="F:FAD binding"/>
    <property type="evidence" value="ECO:0007669"/>
    <property type="project" value="InterPro"/>
</dbReference>
<evidence type="ECO:0000313" key="5">
    <source>
        <dbReference type="EMBL" id="CAE0443240.1"/>
    </source>
</evidence>
<dbReference type="Gene3D" id="3.50.50.60">
    <property type="entry name" value="FAD/NAD(P)-binding domain"/>
    <property type="match status" value="1"/>
</dbReference>
<gene>
    <name evidence="5" type="ORF">ASTO00021_LOCUS13334</name>
</gene>
<evidence type="ECO:0000256" key="1">
    <source>
        <dbReference type="ARBA" id="ARBA00023002"/>
    </source>
</evidence>
<dbReference type="AlphaFoldDB" id="A0A7S3PLF4"/>
<sequence length="433" mass="48201">MFYFDACFFFLLTSTVENLRNKRSLEFENMFDLNVIIVGGGIAGLSTGLFLLRAGYKVHVYEQAPFILPVGAAISVWSNGVKVMNKLGLGKEMIRLGGRMDKMIYKTPEGDTMVEMDLQEVYSKSGERAYPVSRADLQQMLMDEYQKAGGELTLGKICVSVGKVNPDDADSKVIAIFDDGSKSSQCDLLIGADGIRSKVRSYVLDSTIPLRYHYTNWNGLIDFDDKISLSNEWVMWVGDGKRASVMPIADRFYFFLGSALPEDAPGPERGTEAMRDELKQIFKQFPEGVERLIDAIDVKKLNRIPICDIDPLDKYYSGRVVLIGDAAHATTPTLGQGGCQAMEDAEVLSSFLISTNISVVDALDRYQKYRMKRTHEMVLKARERTAIIYSLKDSSVTENWYSQLKGSEMSGKILKGIAKNLGSSCFPPQTGMS</sequence>
<organism evidence="5">
    <name type="scientific">Aplanochytrium stocchinoi</name>
    <dbReference type="NCBI Taxonomy" id="215587"/>
    <lineage>
        <taxon>Eukaryota</taxon>
        <taxon>Sar</taxon>
        <taxon>Stramenopiles</taxon>
        <taxon>Bigyra</taxon>
        <taxon>Labyrinthulomycetes</taxon>
        <taxon>Thraustochytrida</taxon>
        <taxon>Thraustochytriidae</taxon>
        <taxon>Aplanochytrium</taxon>
    </lineage>
</organism>
<keyword evidence="3" id="KW-0472">Membrane</keyword>
<dbReference type="GO" id="GO:0004497">
    <property type="term" value="F:monooxygenase activity"/>
    <property type="evidence" value="ECO:0007669"/>
    <property type="project" value="UniProtKB-KW"/>
</dbReference>
<dbReference type="InterPro" id="IPR050493">
    <property type="entry name" value="FAD-dep_Monooxygenase_BioMet"/>
</dbReference>
<keyword evidence="3" id="KW-1133">Transmembrane helix</keyword>